<evidence type="ECO:0000256" key="2">
    <source>
        <dbReference type="ARBA" id="ARBA00022527"/>
    </source>
</evidence>
<comment type="caution">
    <text evidence="10">The sequence shown here is derived from an EMBL/GenBank/DDBJ whole genome shotgun (WGS) entry which is preliminary data.</text>
</comment>
<name>A0AA88V7F4_9ASTE</name>
<dbReference type="PROSITE" id="PS50011">
    <property type="entry name" value="PROTEIN_KINASE_DOM"/>
    <property type="match status" value="1"/>
</dbReference>
<evidence type="ECO:0000256" key="6">
    <source>
        <dbReference type="ARBA" id="ARBA00022840"/>
    </source>
</evidence>
<dbReference type="InterPro" id="IPR011009">
    <property type="entry name" value="Kinase-like_dom_sf"/>
</dbReference>
<dbReference type="EMBL" id="JAVXUP010002633">
    <property type="protein sequence ID" value="KAK3002229.1"/>
    <property type="molecule type" value="Genomic_DNA"/>
</dbReference>
<dbReference type="Pfam" id="PF00069">
    <property type="entry name" value="Pkinase"/>
    <property type="match status" value="1"/>
</dbReference>
<proteinExistence type="predicted"/>
<dbReference type="PANTHER" id="PTHR13902">
    <property type="entry name" value="SERINE/THREONINE-PROTEIN KINASE WNK WITH NO LYSINE -RELATED"/>
    <property type="match status" value="1"/>
</dbReference>
<organism evidence="10 11">
    <name type="scientific">Escallonia herrerae</name>
    <dbReference type="NCBI Taxonomy" id="1293975"/>
    <lineage>
        <taxon>Eukaryota</taxon>
        <taxon>Viridiplantae</taxon>
        <taxon>Streptophyta</taxon>
        <taxon>Embryophyta</taxon>
        <taxon>Tracheophyta</taxon>
        <taxon>Spermatophyta</taxon>
        <taxon>Magnoliopsida</taxon>
        <taxon>eudicotyledons</taxon>
        <taxon>Gunneridae</taxon>
        <taxon>Pentapetalae</taxon>
        <taxon>asterids</taxon>
        <taxon>campanulids</taxon>
        <taxon>Escalloniales</taxon>
        <taxon>Escalloniaceae</taxon>
        <taxon>Escallonia</taxon>
    </lineage>
</organism>
<feature type="non-terminal residue" evidence="10">
    <location>
        <position position="1"/>
    </location>
</feature>
<dbReference type="Gene3D" id="3.30.200.20">
    <property type="entry name" value="Phosphorylase Kinase, domain 1"/>
    <property type="match status" value="1"/>
</dbReference>
<reference evidence="10" key="1">
    <citation type="submission" date="2022-12" db="EMBL/GenBank/DDBJ databases">
        <title>Draft genome assemblies for two species of Escallonia (Escalloniales).</title>
        <authorList>
            <person name="Chanderbali A."/>
            <person name="Dervinis C."/>
            <person name="Anghel I."/>
            <person name="Soltis D."/>
            <person name="Soltis P."/>
            <person name="Zapata F."/>
        </authorList>
    </citation>
    <scope>NUCLEOTIDE SEQUENCE</scope>
    <source>
        <strain evidence="10">UCBG64.0493</strain>
        <tissue evidence="10">Leaf</tissue>
    </source>
</reference>
<comment type="catalytic activity">
    <reaction evidence="7">
        <text>L-threonyl-[protein] + ATP = O-phospho-L-threonyl-[protein] + ADP + H(+)</text>
        <dbReference type="Rhea" id="RHEA:46608"/>
        <dbReference type="Rhea" id="RHEA-COMP:11060"/>
        <dbReference type="Rhea" id="RHEA-COMP:11605"/>
        <dbReference type="ChEBI" id="CHEBI:15378"/>
        <dbReference type="ChEBI" id="CHEBI:30013"/>
        <dbReference type="ChEBI" id="CHEBI:30616"/>
        <dbReference type="ChEBI" id="CHEBI:61977"/>
        <dbReference type="ChEBI" id="CHEBI:456216"/>
        <dbReference type="EC" id="2.7.11.1"/>
    </reaction>
</comment>
<keyword evidence="5" id="KW-0418">Kinase</keyword>
<dbReference type="Gene3D" id="1.10.510.10">
    <property type="entry name" value="Transferase(Phosphotransferase) domain 1"/>
    <property type="match status" value="1"/>
</dbReference>
<evidence type="ECO:0000313" key="10">
    <source>
        <dbReference type="EMBL" id="KAK3002229.1"/>
    </source>
</evidence>
<evidence type="ECO:0000256" key="7">
    <source>
        <dbReference type="ARBA" id="ARBA00047899"/>
    </source>
</evidence>
<evidence type="ECO:0000313" key="11">
    <source>
        <dbReference type="Proteomes" id="UP001188597"/>
    </source>
</evidence>
<dbReference type="InterPro" id="IPR000719">
    <property type="entry name" value="Prot_kinase_dom"/>
</dbReference>
<dbReference type="InterPro" id="IPR050588">
    <property type="entry name" value="WNK_Ser-Thr_kinase"/>
</dbReference>
<evidence type="ECO:0000256" key="8">
    <source>
        <dbReference type="ARBA" id="ARBA00048679"/>
    </source>
</evidence>
<dbReference type="SMART" id="SM00220">
    <property type="entry name" value="S_TKc"/>
    <property type="match status" value="1"/>
</dbReference>
<dbReference type="Proteomes" id="UP001188597">
    <property type="component" value="Unassembled WGS sequence"/>
</dbReference>
<gene>
    <name evidence="10" type="ORF">RJ639_021706</name>
</gene>
<dbReference type="FunFam" id="3.30.200.20:FF:000075">
    <property type="entry name" value="Probable serine/threonine-protein kinase WNK1"/>
    <property type="match status" value="1"/>
</dbReference>
<dbReference type="AlphaFoldDB" id="A0AA88V7F4"/>
<sequence length="210" mass="24054">FGRPEKPKQELDHDEEGIVEISPNGRYLRYNEILGSGAFKVMYKGFDKVYATEIAWNQTLIEDDLFQSSQAIDKLLSEAVLVKSLKHENITKCYDSWVDDENKSINMITKLFTSGSLRQYRRKHKGVDMKAIRNWARQILLGLNYLHMHDPPIVHRDLKCDNLGLSQFVNGNHGEVKTGDLGFATMLQKGTSRTVTGMPEFMAPELFEDE</sequence>
<accession>A0AA88V7F4</accession>
<evidence type="ECO:0000256" key="5">
    <source>
        <dbReference type="ARBA" id="ARBA00022777"/>
    </source>
</evidence>
<protein>
    <recommendedName>
        <fullName evidence="1">non-specific serine/threonine protein kinase</fullName>
        <ecNumber evidence="1">2.7.11.1</ecNumber>
    </recommendedName>
</protein>
<keyword evidence="2" id="KW-0723">Serine/threonine-protein kinase</keyword>
<feature type="domain" description="Protein kinase" evidence="9">
    <location>
        <begin position="28"/>
        <end position="210"/>
    </location>
</feature>
<evidence type="ECO:0000259" key="9">
    <source>
        <dbReference type="PROSITE" id="PS50011"/>
    </source>
</evidence>
<keyword evidence="4" id="KW-0547">Nucleotide-binding</keyword>
<dbReference type="GO" id="GO:0004674">
    <property type="term" value="F:protein serine/threonine kinase activity"/>
    <property type="evidence" value="ECO:0007669"/>
    <property type="project" value="UniProtKB-KW"/>
</dbReference>
<dbReference type="GO" id="GO:0005524">
    <property type="term" value="F:ATP binding"/>
    <property type="evidence" value="ECO:0007669"/>
    <property type="project" value="UniProtKB-KW"/>
</dbReference>
<evidence type="ECO:0000256" key="4">
    <source>
        <dbReference type="ARBA" id="ARBA00022741"/>
    </source>
</evidence>
<comment type="catalytic activity">
    <reaction evidence="8">
        <text>L-seryl-[protein] + ATP = O-phospho-L-seryl-[protein] + ADP + H(+)</text>
        <dbReference type="Rhea" id="RHEA:17989"/>
        <dbReference type="Rhea" id="RHEA-COMP:9863"/>
        <dbReference type="Rhea" id="RHEA-COMP:11604"/>
        <dbReference type="ChEBI" id="CHEBI:15378"/>
        <dbReference type="ChEBI" id="CHEBI:29999"/>
        <dbReference type="ChEBI" id="CHEBI:30616"/>
        <dbReference type="ChEBI" id="CHEBI:83421"/>
        <dbReference type="ChEBI" id="CHEBI:456216"/>
        <dbReference type="EC" id="2.7.11.1"/>
    </reaction>
</comment>
<keyword evidence="6" id="KW-0067">ATP-binding</keyword>
<dbReference type="EC" id="2.7.11.1" evidence="1"/>
<keyword evidence="3" id="KW-0808">Transferase</keyword>
<keyword evidence="11" id="KW-1185">Reference proteome</keyword>
<evidence type="ECO:0000256" key="3">
    <source>
        <dbReference type="ARBA" id="ARBA00022679"/>
    </source>
</evidence>
<evidence type="ECO:0000256" key="1">
    <source>
        <dbReference type="ARBA" id="ARBA00012513"/>
    </source>
</evidence>
<dbReference type="SUPFAM" id="SSF56112">
    <property type="entry name" value="Protein kinase-like (PK-like)"/>
    <property type="match status" value="1"/>
</dbReference>